<gene>
    <name evidence="2" type="ORF">COX77_01710</name>
</gene>
<protein>
    <submittedName>
        <fullName evidence="2">Uncharacterized protein</fullName>
    </submittedName>
</protein>
<feature type="transmembrane region" description="Helical" evidence="1">
    <location>
        <begin position="28"/>
        <end position="52"/>
    </location>
</feature>
<accession>A0A2M7VFI4</accession>
<keyword evidence="1" id="KW-0472">Membrane</keyword>
<keyword evidence="1" id="KW-1133">Transmembrane helix</keyword>
<proteinExistence type="predicted"/>
<sequence>MNLALVPLVLALAIVVFRYSVKDKIDGTLNFYIGATVGTLLSFTVVILAITAAMAITTFILKVVVPFLFLYVFVFLFTFPFFKKNAKRALIANIMAVLTTLI</sequence>
<organism evidence="2 3">
    <name type="scientific">Candidatus Komeilibacteria bacterium CG_4_10_14_0_2_um_filter_37_10</name>
    <dbReference type="NCBI Taxonomy" id="1974470"/>
    <lineage>
        <taxon>Bacteria</taxon>
        <taxon>Candidatus Komeiliibacteriota</taxon>
    </lineage>
</organism>
<feature type="transmembrane region" description="Helical" evidence="1">
    <location>
        <begin position="59"/>
        <end position="82"/>
    </location>
</feature>
<evidence type="ECO:0000256" key="1">
    <source>
        <dbReference type="SAM" id="Phobius"/>
    </source>
</evidence>
<evidence type="ECO:0000313" key="2">
    <source>
        <dbReference type="EMBL" id="PIZ99377.1"/>
    </source>
</evidence>
<evidence type="ECO:0000313" key="3">
    <source>
        <dbReference type="Proteomes" id="UP000230405"/>
    </source>
</evidence>
<comment type="caution">
    <text evidence="2">The sequence shown here is derived from an EMBL/GenBank/DDBJ whole genome shotgun (WGS) entry which is preliminary data.</text>
</comment>
<name>A0A2M7VFI4_9BACT</name>
<reference evidence="3" key="1">
    <citation type="submission" date="2017-09" db="EMBL/GenBank/DDBJ databases">
        <title>Depth-based differentiation of microbial function through sediment-hosted aquifers and enrichment of novel symbionts in the deep terrestrial subsurface.</title>
        <authorList>
            <person name="Probst A.J."/>
            <person name="Ladd B."/>
            <person name="Jarett J.K."/>
            <person name="Geller-Mcgrath D.E."/>
            <person name="Sieber C.M.K."/>
            <person name="Emerson J.B."/>
            <person name="Anantharaman K."/>
            <person name="Thomas B.C."/>
            <person name="Malmstrom R."/>
            <person name="Stieglmeier M."/>
            <person name="Klingl A."/>
            <person name="Woyke T."/>
            <person name="Ryan C.M."/>
            <person name="Banfield J.F."/>
        </authorList>
    </citation>
    <scope>NUCLEOTIDE SEQUENCE [LARGE SCALE GENOMIC DNA]</scope>
</reference>
<dbReference type="EMBL" id="PFPO01000031">
    <property type="protein sequence ID" value="PIZ99377.1"/>
    <property type="molecule type" value="Genomic_DNA"/>
</dbReference>
<dbReference type="Proteomes" id="UP000230405">
    <property type="component" value="Unassembled WGS sequence"/>
</dbReference>
<keyword evidence="1" id="KW-0812">Transmembrane</keyword>
<dbReference type="AlphaFoldDB" id="A0A2M7VFI4"/>